<sequence>MISSQITCFKHLSNKLSLLFKMKYQILGRPIYLQAKSLSSTVLWLIWQQRKSWKLRAGVVADMATEEELETESCEGLEGIKLEGTTINTHIDYTYTNTKLRDLKNSEA</sequence>
<evidence type="ECO:0000313" key="1">
    <source>
        <dbReference type="EMBL" id="CAL0328416.1"/>
    </source>
</evidence>
<reference evidence="1 2" key="1">
    <citation type="submission" date="2024-03" db="EMBL/GenBank/DDBJ databases">
        <authorList>
            <person name="Martinez-Hernandez J."/>
        </authorList>
    </citation>
    <scope>NUCLEOTIDE SEQUENCE [LARGE SCALE GENOMIC DNA]</scope>
</reference>
<organism evidence="1 2">
    <name type="scientific">Lupinus luteus</name>
    <name type="common">European yellow lupine</name>
    <dbReference type="NCBI Taxonomy" id="3873"/>
    <lineage>
        <taxon>Eukaryota</taxon>
        <taxon>Viridiplantae</taxon>
        <taxon>Streptophyta</taxon>
        <taxon>Embryophyta</taxon>
        <taxon>Tracheophyta</taxon>
        <taxon>Spermatophyta</taxon>
        <taxon>Magnoliopsida</taxon>
        <taxon>eudicotyledons</taxon>
        <taxon>Gunneridae</taxon>
        <taxon>Pentapetalae</taxon>
        <taxon>rosids</taxon>
        <taxon>fabids</taxon>
        <taxon>Fabales</taxon>
        <taxon>Fabaceae</taxon>
        <taxon>Papilionoideae</taxon>
        <taxon>50 kb inversion clade</taxon>
        <taxon>genistoids sensu lato</taxon>
        <taxon>core genistoids</taxon>
        <taxon>Genisteae</taxon>
        <taxon>Lupinus</taxon>
    </lineage>
</organism>
<dbReference type="Proteomes" id="UP001497480">
    <property type="component" value="Unassembled WGS sequence"/>
</dbReference>
<comment type="caution">
    <text evidence="1">The sequence shown here is derived from an EMBL/GenBank/DDBJ whole genome shotgun (WGS) entry which is preliminary data.</text>
</comment>
<accession>A0AAV1Y333</accession>
<protein>
    <submittedName>
        <fullName evidence="1">Uncharacterized protein</fullName>
    </submittedName>
</protein>
<dbReference type="AlphaFoldDB" id="A0AAV1Y333"/>
<name>A0AAV1Y333_LUPLU</name>
<evidence type="ECO:0000313" key="2">
    <source>
        <dbReference type="Proteomes" id="UP001497480"/>
    </source>
</evidence>
<dbReference type="EMBL" id="CAXHTB010000021">
    <property type="protein sequence ID" value="CAL0328416.1"/>
    <property type="molecule type" value="Genomic_DNA"/>
</dbReference>
<gene>
    <name evidence="1" type="ORF">LLUT_LOCUS29476</name>
</gene>
<keyword evidence="2" id="KW-1185">Reference proteome</keyword>
<proteinExistence type="predicted"/>